<evidence type="ECO:0000256" key="1">
    <source>
        <dbReference type="ARBA" id="ARBA00022737"/>
    </source>
</evidence>
<comment type="caution">
    <text evidence="4">The sequence shown here is derived from an EMBL/GenBank/DDBJ whole genome shotgun (WGS) entry which is preliminary data.</text>
</comment>
<dbReference type="Gene3D" id="2.160.20.80">
    <property type="entry name" value="E3 ubiquitin-protein ligase SopA"/>
    <property type="match status" value="3"/>
</dbReference>
<protein>
    <recommendedName>
        <fullName evidence="3">DUF2169 domain-containing protein</fullName>
    </recommendedName>
</protein>
<dbReference type="InterPro" id="IPR018683">
    <property type="entry name" value="DUF2169"/>
</dbReference>
<dbReference type="Proteomes" id="UP000075635">
    <property type="component" value="Unassembled WGS sequence"/>
</dbReference>
<accession>A0A150SDT5</accession>
<dbReference type="InterPro" id="IPR001646">
    <property type="entry name" value="5peptide_repeat"/>
</dbReference>
<evidence type="ECO:0000313" key="5">
    <source>
        <dbReference type="Proteomes" id="UP000075635"/>
    </source>
</evidence>
<keyword evidence="1" id="KW-0677">Repeat</keyword>
<sequence length="892" mass="96219">MRVIKPLRLAVLQRVLTIRRSHHLSVGLLMFFPLDAPEVPLPEVSMWQRVMPPLGKDALLDEGMPKPRGEVLVFGKAYSPGGEPRPAFAAGVTVGPADKPLVDKSVAVVGKRRWHHGAPTEPEPITEMPLVWENAFGGPDYPLNPKGMGVAPVEEEGAKVHYLPHLEDPKRLLKSPGDRPAPACFGALDPTLASRIAKLGTYGPEWLQHDFPGFARDLDPEYFQVAPEDQRLPDYFQGGEPIGLKHLHPTRPQIGTHAPRLRARCFVRQRGGADADATADGVEGLREVATRLETVLLFPELERGVAIFRGVVPIAEDDADDVQLLVAGLERADAPRPVEHYRAVVEKRLDKDKGHLHALNDRELLPEPDPDAPSFPDEVISDMDELIRREGAMEQRSFTRAQRELDKARLTLRMLGEDPDEKLPRAIERPAAPRPDELAELSERMDREAAELQKGSEVQRKDAEAEARKLCAEQGIDFDALLAKGKREGGGPPKFSADAELARLRELAEAGRKAGAPLEDLEARLADPAFVASLRTTEEGVRSTYRAFAHLLPPGEPADQGTKSGLRAEVERALAAGESLARRDLTGADLHELSLAGADLREALLEGADLSACELGGADLSGAVLTRALLERARLGKATLRGANLGEVRASGASFDGADLRKAVLHKAWLEGAQLSGADLAEADLLEARVAGADFSGALADDVLFFKLDLTGARFTGASLRRATFFQCAGAGADFGEAALEDAAFVEFKGEKASFRKARAAALRVVSASALPGADFSGAELARANLRGVDLRGATFEGAAADDADFSEANLREARLGQLSGKGARFMRADLTEADLTGANLMDALLQKAKVSGARFEKANLFRANLLDAKGDQRTTFADAHTKNVVFTGQIQ</sequence>
<organism evidence="4 5">
    <name type="scientific">Sorangium cellulosum</name>
    <name type="common">Polyangium cellulosum</name>
    <dbReference type="NCBI Taxonomy" id="56"/>
    <lineage>
        <taxon>Bacteria</taxon>
        <taxon>Pseudomonadati</taxon>
        <taxon>Myxococcota</taxon>
        <taxon>Polyangia</taxon>
        <taxon>Polyangiales</taxon>
        <taxon>Polyangiaceae</taxon>
        <taxon>Sorangium</taxon>
    </lineage>
</organism>
<evidence type="ECO:0000259" key="3">
    <source>
        <dbReference type="Pfam" id="PF09937"/>
    </source>
</evidence>
<dbReference type="AlphaFoldDB" id="A0A150SDT5"/>
<evidence type="ECO:0000313" key="4">
    <source>
        <dbReference type="EMBL" id="KYF90551.1"/>
    </source>
</evidence>
<feature type="region of interest" description="Disordered" evidence="2">
    <location>
        <begin position="417"/>
        <end position="436"/>
    </location>
</feature>
<gene>
    <name evidence="4" type="ORF">BE17_29705</name>
</gene>
<dbReference type="Pfam" id="PF09937">
    <property type="entry name" value="DUF2169"/>
    <property type="match status" value="1"/>
</dbReference>
<evidence type="ECO:0000256" key="2">
    <source>
        <dbReference type="SAM" id="MobiDB-lite"/>
    </source>
</evidence>
<name>A0A150SDT5_SORCE</name>
<dbReference type="SUPFAM" id="SSF141571">
    <property type="entry name" value="Pentapeptide repeat-like"/>
    <property type="match status" value="2"/>
</dbReference>
<dbReference type="Pfam" id="PF00805">
    <property type="entry name" value="Pentapeptide"/>
    <property type="match status" value="4"/>
</dbReference>
<reference evidence="4 5" key="1">
    <citation type="submission" date="2014-02" db="EMBL/GenBank/DDBJ databases">
        <title>The small core and large imbalanced accessory genome model reveals a collaborative survival strategy of Sorangium cellulosum strains in nature.</title>
        <authorList>
            <person name="Han K."/>
            <person name="Peng R."/>
            <person name="Blom J."/>
            <person name="Li Y.-Z."/>
        </authorList>
    </citation>
    <scope>NUCLEOTIDE SEQUENCE [LARGE SCALE GENOMIC DNA]</scope>
    <source>
        <strain evidence="4 5">So0011-07</strain>
    </source>
</reference>
<dbReference type="EMBL" id="JEMB01001104">
    <property type="protein sequence ID" value="KYF90551.1"/>
    <property type="molecule type" value="Genomic_DNA"/>
</dbReference>
<dbReference type="PANTHER" id="PTHR47485:SF1">
    <property type="entry name" value="THYLAKOID LUMENAL 17.4 KDA PROTEIN, CHLOROPLASTIC"/>
    <property type="match status" value="1"/>
</dbReference>
<feature type="domain" description="DUF2169" evidence="3">
    <location>
        <begin position="23"/>
        <end position="309"/>
    </location>
</feature>
<proteinExistence type="predicted"/>
<dbReference type="PANTHER" id="PTHR47485">
    <property type="entry name" value="THYLAKOID LUMENAL 17.4 KDA PROTEIN, CHLOROPLASTIC"/>
    <property type="match status" value="1"/>
</dbReference>